<organism evidence="7 8">
    <name type="scientific">Kribbella amoyensis</name>
    <dbReference type="NCBI Taxonomy" id="996641"/>
    <lineage>
        <taxon>Bacteria</taxon>
        <taxon>Bacillati</taxon>
        <taxon>Actinomycetota</taxon>
        <taxon>Actinomycetes</taxon>
        <taxon>Propionibacteriales</taxon>
        <taxon>Kribbellaceae</taxon>
        <taxon>Kribbella</taxon>
    </lineage>
</organism>
<feature type="domain" description="Major facilitator superfamily (MFS) profile" evidence="6">
    <location>
        <begin position="26"/>
        <end position="496"/>
    </location>
</feature>
<evidence type="ECO:0000313" key="7">
    <source>
        <dbReference type="EMBL" id="TWD73227.1"/>
    </source>
</evidence>
<feature type="transmembrane region" description="Helical" evidence="5">
    <location>
        <begin position="179"/>
        <end position="200"/>
    </location>
</feature>
<comment type="caution">
    <text evidence="7">The sequence shown here is derived from an EMBL/GenBank/DDBJ whole genome shotgun (WGS) entry which is preliminary data.</text>
</comment>
<protein>
    <submittedName>
        <fullName evidence="7">EmrB/QacA subfamily drug resistance transporter</fullName>
    </submittedName>
</protein>
<keyword evidence="3 5" id="KW-1133">Transmembrane helix</keyword>
<dbReference type="PROSITE" id="PS00217">
    <property type="entry name" value="SUGAR_TRANSPORT_2"/>
    <property type="match status" value="1"/>
</dbReference>
<feature type="transmembrane region" description="Helical" evidence="5">
    <location>
        <begin position="415"/>
        <end position="435"/>
    </location>
</feature>
<dbReference type="InterPro" id="IPR020846">
    <property type="entry name" value="MFS_dom"/>
</dbReference>
<evidence type="ECO:0000256" key="4">
    <source>
        <dbReference type="ARBA" id="ARBA00023136"/>
    </source>
</evidence>
<feature type="transmembrane region" description="Helical" evidence="5">
    <location>
        <begin position="64"/>
        <end position="81"/>
    </location>
</feature>
<dbReference type="InterPro" id="IPR011701">
    <property type="entry name" value="MFS"/>
</dbReference>
<evidence type="ECO:0000256" key="3">
    <source>
        <dbReference type="ARBA" id="ARBA00022989"/>
    </source>
</evidence>
<keyword evidence="2 5" id="KW-0812">Transmembrane</keyword>
<dbReference type="GO" id="GO:0005886">
    <property type="term" value="C:plasma membrane"/>
    <property type="evidence" value="ECO:0007669"/>
    <property type="project" value="UniProtKB-SubCell"/>
</dbReference>
<dbReference type="Proteomes" id="UP000318380">
    <property type="component" value="Unassembled WGS sequence"/>
</dbReference>
<dbReference type="InterPro" id="IPR036259">
    <property type="entry name" value="MFS_trans_sf"/>
</dbReference>
<feature type="transmembrane region" description="Helical" evidence="5">
    <location>
        <begin position="472"/>
        <end position="492"/>
    </location>
</feature>
<evidence type="ECO:0000256" key="5">
    <source>
        <dbReference type="SAM" id="Phobius"/>
    </source>
</evidence>
<dbReference type="CDD" id="cd17321">
    <property type="entry name" value="MFS_MMR_MDR_like"/>
    <property type="match status" value="1"/>
</dbReference>
<dbReference type="PANTHER" id="PTHR42718">
    <property type="entry name" value="MAJOR FACILITATOR SUPERFAMILY MULTIDRUG TRANSPORTER MFSC"/>
    <property type="match status" value="1"/>
</dbReference>
<feature type="transmembrane region" description="Helical" evidence="5">
    <location>
        <begin position="370"/>
        <end position="394"/>
    </location>
</feature>
<dbReference type="GO" id="GO:0022857">
    <property type="term" value="F:transmembrane transporter activity"/>
    <property type="evidence" value="ECO:0007669"/>
    <property type="project" value="InterPro"/>
</dbReference>
<dbReference type="SUPFAM" id="SSF103473">
    <property type="entry name" value="MFS general substrate transporter"/>
    <property type="match status" value="1"/>
</dbReference>
<comment type="subcellular location">
    <subcellularLocation>
        <location evidence="1">Cell membrane</location>
        <topology evidence="1">Multi-pass membrane protein</topology>
    </subcellularLocation>
</comment>
<evidence type="ECO:0000259" key="6">
    <source>
        <dbReference type="PROSITE" id="PS50850"/>
    </source>
</evidence>
<feature type="transmembrane region" description="Helical" evidence="5">
    <location>
        <begin position="93"/>
        <end position="115"/>
    </location>
</feature>
<evidence type="ECO:0000256" key="1">
    <source>
        <dbReference type="ARBA" id="ARBA00004651"/>
    </source>
</evidence>
<feature type="transmembrane region" description="Helical" evidence="5">
    <location>
        <begin position="344"/>
        <end position="364"/>
    </location>
</feature>
<feature type="transmembrane region" description="Helical" evidence="5">
    <location>
        <begin position="242"/>
        <end position="259"/>
    </location>
</feature>
<reference evidence="7 8" key="1">
    <citation type="submission" date="2019-06" db="EMBL/GenBank/DDBJ databases">
        <title>Sequencing the genomes of 1000 actinobacteria strains.</title>
        <authorList>
            <person name="Klenk H.-P."/>
        </authorList>
    </citation>
    <scope>NUCLEOTIDE SEQUENCE [LARGE SCALE GENOMIC DNA]</scope>
    <source>
        <strain evidence="7 8">DSM 24683</strain>
    </source>
</reference>
<feature type="transmembrane region" description="Helical" evidence="5">
    <location>
        <begin position="121"/>
        <end position="142"/>
    </location>
</feature>
<evidence type="ECO:0000256" key="2">
    <source>
        <dbReference type="ARBA" id="ARBA00022692"/>
    </source>
</evidence>
<name>A0A561B311_9ACTN</name>
<sequence>MSYSVRVTSTSFESGPAAGHPKRWLILLILCLSLLVLVVDNTVLNLAIPSLMRDLSATPADVQWIIDAYILVFAGLLLTAGSLSDRYGRRRMLLIGLVLFGAASLLATLATTPWQLIACRALMGVGGSLLMPSTLSLLFTVFPPEEQRKAMAGWSAVAMVGVVAGPTIGGFLLNHFWWGSIFLMNVPIAVLAIIGTLALIPESKGPARAVDPAGAVLSMIGMTAVVWAIICIPADGFGSAKVLGGLLVGGLALVGFALWERRSAHPMVPLELFRDRNFSGTSFSIVLLSFTAGGLMLALTQYLQFALGYGPLKAGLALIPYAVAATLFNGLGATLGKKLADRTLIASGLAVIAVGFGILTQVTVSSGYGLLILGLLVMGVGAGLAGPAAYTLLMQSVPAEHRGVGSAMNDTVQQTGAALSIAVLGSVLAAAYSAALPDSVPEAARGSIAETLALGPAFADAARSAFADAMSISMTAGLVGSGLGAVVALVVLPRKRGAVEKEFAEVSSRPRSE</sequence>
<dbReference type="Gene3D" id="1.20.1720.10">
    <property type="entry name" value="Multidrug resistance protein D"/>
    <property type="match status" value="1"/>
</dbReference>
<accession>A0A561B311</accession>
<evidence type="ECO:0000313" key="8">
    <source>
        <dbReference type="Proteomes" id="UP000318380"/>
    </source>
</evidence>
<dbReference type="InterPro" id="IPR005829">
    <property type="entry name" value="Sugar_transporter_CS"/>
</dbReference>
<feature type="transmembrane region" description="Helical" evidence="5">
    <location>
        <begin position="24"/>
        <end position="44"/>
    </location>
</feature>
<feature type="transmembrane region" description="Helical" evidence="5">
    <location>
        <begin position="212"/>
        <end position="230"/>
    </location>
</feature>
<gene>
    <name evidence="7" type="ORF">FB561_7115</name>
</gene>
<dbReference type="AlphaFoldDB" id="A0A561B311"/>
<feature type="transmembrane region" description="Helical" evidence="5">
    <location>
        <begin position="280"/>
        <end position="302"/>
    </location>
</feature>
<feature type="transmembrane region" description="Helical" evidence="5">
    <location>
        <begin position="314"/>
        <end position="332"/>
    </location>
</feature>
<dbReference type="EMBL" id="VIVK01000003">
    <property type="protein sequence ID" value="TWD73227.1"/>
    <property type="molecule type" value="Genomic_DNA"/>
</dbReference>
<dbReference type="PANTHER" id="PTHR42718:SF42">
    <property type="entry name" value="EXPORT PROTEIN"/>
    <property type="match status" value="1"/>
</dbReference>
<feature type="transmembrane region" description="Helical" evidence="5">
    <location>
        <begin position="154"/>
        <end position="173"/>
    </location>
</feature>
<proteinExistence type="predicted"/>
<dbReference type="Pfam" id="PF07690">
    <property type="entry name" value="MFS_1"/>
    <property type="match status" value="1"/>
</dbReference>
<dbReference type="PROSITE" id="PS50850">
    <property type="entry name" value="MFS"/>
    <property type="match status" value="1"/>
</dbReference>
<dbReference type="Gene3D" id="1.20.1250.20">
    <property type="entry name" value="MFS general substrate transporter like domains"/>
    <property type="match status" value="1"/>
</dbReference>
<keyword evidence="4 5" id="KW-0472">Membrane</keyword>
<keyword evidence="8" id="KW-1185">Reference proteome</keyword>